<evidence type="ECO:0000256" key="4">
    <source>
        <dbReference type="ARBA" id="ARBA00022840"/>
    </source>
</evidence>
<evidence type="ECO:0000256" key="7">
    <source>
        <dbReference type="SAM" id="MobiDB-lite"/>
    </source>
</evidence>
<dbReference type="AlphaFoldDB" id="A0ABD2PJS5"/>
<dbReference type="SUPFAM" id="SSF56112">
    <property type="entry name" value="Protein kinase-like (PK-like)"/>
    <property type="match status" value="1"/>
</dbReference>
<feature type="compositionally biased region" description="Polar residues" evidence="7">
    <location>
        <begin position="1"/>
        <end position="16"/>
    </location>
</feature>
<keyword evidence="10" id="KW-1185">Reference proteome</keyword>
<protein>
    <recommendedName>
        <fullName evidence="8">Protein kinase domain-containing protein</fullName>
    </recommendedName>
</protein>
<dbReference type="GO" id="GO:0016301">
    <property type="term" value="F:kinase activity"/>
    <property type="evidence" value="ECO:0007669"/>
    <property type="project" value="UniProtKB-KW"/>
</dbReference>
<reference evidence="9 10" key="1">
    <citation type="submission" date="2024-11" db="EMBL/GenBank/DDBJ databases">
        <title>Adaptive evolution of stress response genes in parasites aligns with host niche diversity.</title>
        <authorList>
            <person name="Hahn C."/>
            <person name="Resl P."/>
        </authorList>
    </citation>
    <scope>NUCLEOTIDE SEQUENCE [LARGE SCALE GENOMIC DNA]</scope>
    <source>
        <strain evidence="9">EGGRZ-B1_66</strain>
        <tissue evidence="9">Body</tissue>
    </source>
</reference>
<dbReference type="Gene3D" id="1.10.510.10">
    <property type="entry name" value="Transferase(Phosphotransferase) domain 1"/>
    <property type="match status" value="1"/>
</dbReference>
<name>A0ABD2PJS5_9PLAT</name>
<feature type="region of interest" description="Disordered" evidence="7">
    <location>
        <begin position="1"/>
        <end position="42"/>
    </location>
</feature>
<dbReference type="InterPro" id="IPR011009">
    <property type="entry name" value="Kinase-like_dom_sf"/>
</dbReference>
<comment type="similarity">
    <text evidence="5">Belongs to the protein kinase superfamily. Ser/Thr protein kinase family. GCN2 subfamily.</text>
</comment>
<evidence type="ECO:0000256" key="6">
    <source>
        <dbReference type="SAM" id="Coils"/>
    </source>
</evidence>
<proteinExistence type="inferred from homology"/>
<dbReference type="Proteomes" id="UP001626550">
    <property type="component" value="Unassembled WGS sequence"/>
</dbReference>
<dbReference type="PROSITE" id="PS00108">
    <property type="entry name" value="PROTEIN_KINASE_ST"/>
    <property type="match status" value="1"/>
</dbReference>
<keyword evidence="2" id="KW-0547">Nucleotide-binding</keyword>
<feature type="compositionally biased region" description="Polar residues" evidence="7">
    <location>
        <begin position="33"/>
        <end position="42"/>
    </location>
</feature>
<organism evidence="9 10">
    <name type="scientific">Cichlidogyrus casuarinus</name>
    <dbReference type="NCBI Taxonomy" id="1844966"/>
    <lineage>
        <taxon>Eukaryota</taxon>
        <taxon>Metazoa</taxon>
        <taxon>Spiralia</taxon>
        <taxon>Lophotrochozoa</taxon>
        <taxon>Platyhelminthes</taxon>
        <taxon>Monogenea</taxon>
        <taxon>Monopisthocotylea</taxon>
        <taxon>Dactylogyridea</taxon>
        <taxon>Ancyrocephalidae</taxon>
        <taxon>Cichlidogyrus</taxon>
    </lineage>
</organism>
<comment type="caution">
    <text evidence="9">The sequence shown here is derived from an EMBL/GenBank/DDBJ whole genome shotgun (WGS) entry which is preliminary data.</text>
</comment>
<dbReference type="GO" id="GO:0005524">
    <property type="term" value="F:ATP binding"/>
    <property type="evidence" value="ECO:0007669"/>
    <property type="project" value="UniProtKB-KW"/>
</dbReference>
<dbReference type="InterPro" id="IPR008271">
    <property type="entry name" value="Ser/Thr_kinase_AS"/>
</dbReference>
<dbReference type="InterPro" id="IPR000719">
    <property type="entry name" value="Prot_kinase_dom"/>
</dbReference>
<keyword evidence="3" id="KW-0418">Kinase</keyword>
<keyword evidence="4" id="KW-0067">ATP-binding</keyword>
<evidence type="ECO:0000313" key="9">
    <source>
        <dbReference type="EMBL" id="KAL3307727.1"/>
    </source>
</evidence>
<evidence type="ECO:0000313" key="10">
    <source>
        <dbReference type="Proteomes" id="UP001626550"/>
    </source>
</evidence>
<feature type="coiled-coil region" evidence="6">
    <location>
        <begin position="355"/>
        <end position="382"/>
    </location>
</feature>
<evidence type="ECO:0000256" key="1">
    <source>
        <dbReference type="ARBA" id="ARBA00022679"/>
    </source>
</evidence>
<dbReference type="SMART" id="SM00220">
    <property type="entry name" value="S_TKc"/>
    <property type="match status" value="1"/>
</dbReference>
<keyword evidence="1" id="KW-0808">Transferase</keyword>
<evidence type="ECO:0000259" key="8">
    <source>
        <dbReference type="PROSITE" id="PS50011"/>
    </source>
</evidence>
<feature type="compositionally biased region" description="Low complexity" evidence="7">
    <location>
        <begin position="21"/>
        <end position="32"/>
    </location>
</feature>
<sequence length="388" mass="44136">SSFERTTSENELNSSEVIDFTSSSEYSSETSSPNSDIGTTDSLEAISTPSSKIMTSLYIQMEHCQTTLFSWLLERNAFLKHPVKKSSRKFDLANCFGKAATRWLIDQLAHGLAYLHKNQIIHRDLKPANIFLCKSPPEFPCSCRLPICYHYLRAKIGDFGLATMCEKRETALSLSCLDSQSKVSAETLLLTANLGSAVYVAPEVILPIHEKLRKKVVYNKLADMYSFGVILLELLHPMETQSEMIHVLRSMDSFDDDYFQSEDKMAESLFETIGCPEVLQEWPVEAEILAQLLSRKPSKRLTSQRVVEKLEFFESEVSCFFHTLFNYDKFFLEKSSSQSTSTLTDETNNLNSRARQTLYSKIDELEARNRALEMKLAELNSNCPDDHS</sequence>
<dbReference type="PANTHER" id="PTHR11042">
    <property type="entry name" value="EUKARYOTIC TRANSLATION INITIATION FACTOR 2-ALPHA KINASE EIF2-ALPHA KINASE -RELATED"/>
    <property type="match status" value="1"/>
</dbReference>
<keyword evidence="6" id="KW-0175">Coiled coil</keyword>
<dbReference type="PROSITE" id="PS50011">
    <property type="entry name" value="PROTEIN_KINASE_DOM"/>
    <property type="match status" value="1"/>
</dbReference>
<dbReference type="InterPro" id="IPR050339">
    <property type="entry name" value="CC_SR_Kinase"/>
</dbReference>
<accession>A0ABD2PJS5</accession>
<dbReference type="EMBL" id="JBJKFK010006631">
    <property type="protein sequence ID" value="KAL3307727.1"/>
    <property type="molecule type" value="Genomic_DNA"/>
</dbReference>
<evidence type="ECO:0000256" key="2">
    <source>
        <dbReference type="ARBA" id="ARBA00022741"/>
    </source>
</evidence>
<evidence type="ECO:0000256" key="5">
    <source>
        <dbReference type="ARBA" id="ARBA00037982"/>
    </source>
</evidence>
<gene>
    <name evidence="9" type="ORF">Ciccas_013754</name>
</gene>
<evidence type="ECO:0000256" key="3">
    <source>
        <dbReference type="ARBA" id="ARBA00022777"/>
    </source>
</evidence>
<feature type="non-terminal residue" evidence="9">
    <location>
        <position position="1"/>
    </location>
</feature>
<dbReference type="Pfam" id="PF00069">
    <property type="entry name" value="Pkinase"/>
    <property type="match status" value="1"/>
</dbReference>
<feature type="domain" description="Protein kinase" evidence="8">
    <location>
        <begin position="1"/>
        <end position="313"/>
    </location>
</feature>